<dbReference type="RefSeq" id="XP_022095785.1">
    <property type="nucleotide sequence ID" value="XM_022240093.1"/>
</dbReference>
<dbReference type="InterPro" id="IPR013083">
    <property type="entry name" value="Znf_RING/FYVE/PHD"/>
</dbReference>
<evidence type="ECO:0000313" key="11">
    <source>
        <dbReference type="RefSeq" id="XP_022095787.1"/>
    </source>
</evidence>
<feature type="compositionally biased region" description="Low complexity" evidence="5">
    <location>
        <begin position="141"/>
        <end position="166"/>
    </location>
</feature>
<protein>
    <submittedName>
        <fullName evidence="9 10">Uncharacterized protein LOC110981992</fullName>
    </submittedName>
</protein>
<dbReference type="RefSeq" id="XP_022095787.1">
    <property type="nucleotide sequence ID" value="XM_022240095.1"/>
</dbReference>
<keyword evidence="8" id="KW-1185">Reference proteome</keyword>
<evidence type="ECO:0000256" key="2">
    <source>
        <dbReference type="ARBA" id="ARBA00022771"/>
    </source>
</evidence>
<feature type="signal peptide" evidence="6">
    <location>
        <begin position="1"/>
        <end position="36"/>
    </location>
</feature>
<dbReference type="Proteomes" id="UP000694845">
    <property type="component" value="Unplaced"/>
</dbReference>
<keyword evidence="3" id="KW-0862">Zinc</keyword>
<dbReference type="InterPro" id="IPR036691">
    <property type="entry name" value="Endo/exonu/phosph_ase_sf"/>
</dbReference>
<keyword evidence="2 4" id="KW-0863">Zinc-finger</keyword>
<evidence type="ECO:0000313" key="9">
    <source>
        <dbReference type="RefSeq" id="XP_022095784.1"/>
    </source>
</evidence>
<keyword evidence="6" id="KW-0732">Signal</keyword>
<evidence type="ECO:0000259" key="7">
    <source>
        <dbReference type="PROSITE" id="PS50016"/>
    </source>
</evidence>
<accession>A0A8B7YR75</accession>
<dbReference type="InterPro" id="IPR019787">
    <property type="entry name" value="Znf_PHD-finger"/>
</dbReference>
<organism evidence="8 9">
    <name type="scientific">Acanthaster planci</name>
    <name type="common">Crown-of-thorns starfish</name>
    <dbReference type="NCBI Taxonomy" id="133434"/>
    <lineage>
        <taxon>Eukaryota</taxon>
        <taxon>Metazoa</taxon>
        <taxon>Echinodermata</taxon>
        <taxon>Eleutherozoa</taxon>
        <taxon>Asterozoa</taxon>
        <taxon>Asteroidea</taxon>
        <taxon>Valvatacea</taxon>
        <taxon>Valvatida</taxon>
        <taxon>Acanthasteridae</taxon>
        <taxon>Acanthaster</taxon>
    </lineage>
</organism>
<evidence type="ECO:0000256" key="1">
    <source>
        <dbReference type="ARBA" id="ARBA00022723"/>
    </source>
</evidence>
<feature type="region of interest" description="Disordered" evidence="5">
    <location>
        <begin position="141"/>
        <end position="167"/>
    </location>
</feature>
<evidence type="ECO:0000313" key="10">
    <source>
        <dbReference type="RefSeq" id="XP_022095785.1"/>
    </source>
</evidence>
<dbReference type="OMA" id="ARICCDH"/>
<reference evidence="9 10" key="1">
    <citation type="submission" date="2025-04" db="UniProtKB">
        <authorList>
            <consortium name="RefSeq"/>
        </authorList>
    </citation>
    <scope>IDENTIFICATION</scope>
</reference>
<proteinExistence type="predicted"/>
<evidence type="ECO:0000256" key="5">
    <source>
        <dbReference type="SAM" id="MobiDB-lite"/>
    </source>
</evidence>
<dbReference type="RefSeq" id="XP_022095784.1">
    <property type="nucleotide sequence ID" value="XM_022240092.1"/>
</dbReference>
<evidence type="ECO:0000256" key="4">
    <source>
        <dbReference type="PROSITE-ProRule" id="PRU00146"/>
    </source>
</evidence>
<dbReference type="KEGG" id="aplc:110981992"/>
<name>A0A8B7YR75_ACAPL</name>
<feature type="domain" description="PHD-type" evidence="7">
    <location>
        <begin position="43"/>
        <end position="98"/>
    </location>
</feature>
<dbReference type="Pfam" id="PF00628">
    <property type="entry name" value="PHD"/>
    <property type="match status" value="1"/>
</dbReference>
<evidence type="ECO:0000313" key="8">
    <source>
        <dbReference type="Proteomes" id="UP000694845"/>
    </source>
</evidence>
<dbReference type="SUPFAM" id="SSF57903">
    <property type="entry name" value="FYVE/PHD zinc finger"/>
    <property type="match status" value="1"/>
</dbReference>
<dbReference type="InterPro" id="IPR011011">
    <property type="entry name" value="Znf_FYVE_PHD"/>
</dbReference>
<feature type="chain" id="PRO_5044665617" evidence="6">
    <location>
        <begin position="37"/>
        <end position="328"/>
    </location>
</feature>
<dbReference type="GeneID" id="110981992"/>
<dbReference type="OrthoDB" id="10065625at2759"/>
<dbReference type="GO" id="GO:0008270">
    <property type="term" value="F:zinc ion binding"/>
    <property type="evidence" value="ECO:0007669"/>
    <property type="project" value="UniProtKB-KW"/>
</dbReference>
<keyword evidence="1" id="KW-0479">Metal-binding</keyword>
<dbReference type="AlphaFoldDB" id="A0A8B7YR75"/>
<dbReference type="Gene3D" id="3.30.40.10">
    <property type="entry name" value="Zinc/RING finger domain, C3HC4 (zinc finger)"/>
    <property type="match status" value="1"/>
</dbReference>
<gene>
    <name evidence="9 10 11" type="primary">LOC110981992</name>
</gene>
<evidence type="ECO:0000256" key="3">
    <source>
        <dbReference type="ARBA" id="ARBA00022833"/>
    </source>
</evidence>
<dbReference type="SUPFAM" id="SSF56219">
    <property type="entry name" value="DNase I-like"/>
    <property type="match status" value="1"/>
</dbReference>
<dbReference type="PROSITE" id="PS50016">
    <property type="entry name" value="ZF_PHD_2"/>
    <property type="match status" value="1"/>
</dbReference>
<evidence type="ECO:0000256" key="6">
    <source>
        <dbReference type="SAM" id="SignalP"/>
    </source>
</evidence>
<dbReference type="Gene3D" id="3.60.10.10">
    <property type="entry name" value="Endonuclease/exonuclease/phosphatase"/>
    <property type="match status" value="1"/>
</dbReference>
<sequence>MHFYLSVKNNSRSSLCKLSMLLQVCVMLCLSGDVYPNRGPGCTYPCGICNKAVNLARICCDHCNIWMHRECIPMSEDMYRILADHSSLSWTCLSCGIPNFSSSLFWQSSSSSFFDKNLFSILSDCNAVHDIILSLSNTSLTRSSGKFSRPKAASSPLPKSASKLPKQTASKINTNMRVVITNCNVVLGKKEAFAETVKDSNPHIILVTKSWLKPGINDNECIPDNYRIFRKDREGKMGGSVVIAVRKDLIPTHLEFLDVEAEMIYGFLSRWLTPSQFTSAVFTAHLTKDLILSKNSEIHWEKLDLKKNPTVSIGGDFNVPDVNWEVLC</sequence>